<keyword evidence="2" id="KW-1185">Reference proteome</keyword>
<sequence>MDGIESIATPLTASAALRQVAASASSPIELTDREAIRNASDEQKKQLAKDFESVFLTKVFDEVRKSIEDSGFDDDVAADQVHGMFWSYLAQDVANKGGFGLWQDLYEHFKALEGDAAGGGLVNEEL</sequence>
<dbReference type="AlphaFoldDB" id="A0AAW6TUI8"/>
<reference evidence="1" key="1">
    <citation type="submission" date="2023-05" db="EMBL/GenBank/DDBJ databases">
        <title>Anaerotaeda fermentans gen. nov., sp. nov., a novel anaerobic planctomycete of the new family within the order Sedimentisphaerales isolated from Taman Peninsula, Russia.</title>
        <authorList>
            <person name="Khomyakova M.A."/>
            <person name="Merkel A.Y."/>
            <person name="Slobodkin A.I."/>
        </authorList>
    </citation>
    <scope>NUCLEOTIDE SEQUENCE</scope>
    <source>
        <strain evidence="1">M17dextr</strain>
    </source>
</reference>
<comment type="caution">
    <text evidence="1">The sequence shown here is derived from an EMBL/GenBank/DDBJ whole genome shotgun (WGS) entry which is preliminary data.</text>
</comment>
<organism evidence="1 2">
    <name type="scientific">Anaerobaca lacustris</name>
    <dbReference type="NCBI Taxonomy" id="3044600"/>
    <lineage>
        <taxon>Bacteria</taxon>
        <taxon>Pseudomonadati</taxon>
        <taxon>Planctomycetota</taxon>
        <taxon>Phycisphaerae</taxon>
        <taxon>Sedimentisphaerales</taxon>
        <taxon>Anaerobacaceae</taxon>
        <taxon>Anaerobaca</taxon>
    </lineage>
</organism>
<protein>
    <recommendedName>
        <fullName evidence="3">Flagellar protein FlgJ N-terminal domain-containing protein</fullName>
    </recommendedName>
</protein>
<dbReference type="Proteomes" id="UP001431776">
    <property type="component" value="Unassembled WGS sequence"/>
</dbReference>
<dbReference type="EMBL" id="JASCXX010000003">
    <property type="protein sequence ID" value="MDI6448122.1"/>
    <property type="molecule type" value="Genomic_DNA"/>
</dbReference>
<evidence type="ECO:0000313" key="1">
    <source>
        <dbReference type="EMBL" id="MDI6448122.1"/>
    </source>
</evidence>
<accession>A0AAW6TUI8</accession>
<gene>
    <name evidence="1" type="ORF">QJ522_03610</name>
</gene>
<dbReference type="RefSeq" id="WP_349243532.1">
    <property type="nucleotide sequence ID" value="NZ_JASCXX010000003.1"/>
</dbReference>
<name>A0AAW6TUI8_9BACT</name>
<evidence type="ECO:0000313" key="2">
    <source>
        <dbReference type="Proteomes" id="UP001431776"/>
    </source>
</evidence>
<evidence type="ECO:0008006" key="3">
    <source>
        <dbReference type="Google" id="ProtNLM"/>
    </source>
</evidence>
<proteinExistence type="predicted"/>